<accession>A0AAD8A9E6</accession>
<dbReference type="Proteomes" id="UP001233999">
    <property type="component" value="Unassembled WGS sequence"/>
</dbReference>
<organism evidence="2 3">
    <name type="scientific">Diploptera punctata</name>
    <name type="common">Pacific beetle cockroach</name>
    <dbReference type="NCBI Taxonomy" id="6984"/>
    <lineage>
        <taxon>Eukaryota</taxon>
        <taxon>Metazoa</taxon>
        <taxon>Ecdysozoa</taxon>
        <taxon>Arthropoda</taxon>
        <taxon>Hexapoda</taxon>
        <taxon>Insecta</taxon>
        <taxon>Pterygota</taxon>
        <taxon>Neoptera</taxon>
        <taxon>Polyneoptera</taxon>
        <taxon>Dictyoptera</taxon>
        <taxon>Blattodea</taxon>
        <taxon>Blaberoidea</taxon>
        <taxon>Blaberidae</taxon>
        <taxon>Diplopterinae</taxon>
        <taxon>Diploptera</taxon>
    </lineage>
</organism>
<feature type="non-terminal residue" evidence="2">
    <location>
        <position position="1"/>
    </location>
</feature>
<evidence type="ECO:0000313" key="2">
    <source>
        <dbReference type="EMBL" id="KAJ9594950.1"/>
    </source>
</evidence>
<reference evidence="2" key="1">
    <citation type="journal article" date="2023" name="IScience">
        <title>Live-bearing cockroach genome reveals convergent evolutionary mechanisms linked to viviparity in insects and beyond.</title>
        <authorList>
            <person name="Fouks B."/>
            <person name="Harrison M.C."/>
            <person name="Mikhailova A.A."/>
            <person name="Marchal E."/>
            <person name="English S."/>
            <person name="Carruthers M."/>
            <person name="Jennings E.C."/>
            <person name="Chiamaka E.L."/>
            <person name="Frigard R.A."/>
            <person name="Pippel M."/>
            <person name="Attardo G.M."/>
            <person name="Benoit J.B."/>
            <person name="Bornberg-Bauer E."/>
            <person name="Tobe S.S."/>
        </authorList>
    </citation>
    <scope>NUCLEOTIDE SEQUENCE</scope>
    <source>
        <strain evidence="2">Stay&amp;Tobe</strain>
    </source>
</reference>
<proteinExistence type="predicted"/>
<sequence>IVYGVSFYLIYIQFLPLFRLMAFLQVMYDMGFYMCRGMSKNYKTGVHNISE</sequence>
<evidence type="ECO:0000313" key="3">
    <source>
        <dbReference type="Proteomes" id="UP001233999"/>
    </source>
</evidence>
<keyword evidence="3" id="KW-1185">Reference proteome</keyword>
<protein>
    <submittedName>
        <fullName evidence="2">Uncharacterized protein</fullName>
    </submittedName>
</protein>
<reference evidence="2" key="2">
    <citation type="submission" date="2023-05" db="EMBL/GenBank/DDBJ databases">
        <authorList>
            <person name="Fouks B."/>
        </authorList>
    </citation>
    <scope>NUCLEOTIDE SEQUENCE</scope>
    <source>
        <strain evidence="2">Stay&amp;Tobe</strain>
        <tissue evidence="2">Testes</tissue>
    </source>
</reference>
<comment type="caution">
    <text evidence="2">The sequence shown here is derived from an EMBL/GenBank/DDBJ whole genome shotgun (WGS) entry which is preliminary data.</text>
</comment>
<dbReference type="EMBL" id="JASPKZ010002703">
    <property type="protein sequence ID" value="KAJ9594950.1"/>
    <property type="molecule type" value="Genomic_DNA"/>
</dbReference>
<name>A0AAD8A9E6_DIPPU</name>
<keyword evidence="1" id="KW-1133">Transmembrane helix</keyword>
<keyword evidence="1" id="KW-0472">Membrane</keyword>
<gene>
    <name evidence="2" type="ORF">L9F63_013766</name>
</gene>
<feature type="non-terminal residue" evidence="2">
    <location>
        <position position="51"/>
    </location>
</feature>
<feature type="transmembrane region" description="Helical" evidence="1">
    <location>
        <begin position="6"/>
        <end position="28"/>
    </location>
</feature>
<keyword evidence="1" id="KW-0812">Transmembrane</keyword>
<evidence type="ECO:0000256" key="1">
    <source>
        <dbReference type="SAM" id="Phobius"/>
    </source>
</evidence>
<dbReference type="AlphaFoldDB" id="A0AAD8A9E6"/>